<keyword evidence="1" id="KW-0472">Membrane</keyword>
<name>A0ABP1AG72_9BRYO</name>
<keyword evidence="1" id="KW-0812">Transmembrane</keyword>
<dbReference type="Proteomes" id="UP001497522">
    <property type="component" value="Chromosome 12"/>
</dbReference>
<dbReference type="InterPro" id="IPR004864">
    <property type="entry name" value="LEA_2"/>
</dbReference>
<evidence type="ECO:0000259" key="2">
    <source>
        <dbReference type="Pfam" id="PF03168"/>
    </source>
</evidence>
<dbReference type="EMBL" id="OZ023713">
    <property type="protein sequence ID" value="CAK9861547.1"/>
    <property type="molecule type" value="Genomic_DNA"/>
</dbReference>
<keyword evidence="1" id="KW-1133">Transmembrane helix</keyword>
<keyword evidence="4" id="KW-1185">Reference proteome</keyword>
<feature type="domain" description="Late embryogenesis abundant protein LEA-2 subgroup" evidence="2">
    <location>
        <begin position="98"/>
        <end position="189"/>
    </location>
</feature>
<dbReference type="InterPro" id="IPR055301">
    <property type="entry name" value="Lea14-like_2"/>
</dbReference>
<feature type="transmembrane region" description="Helical" evidence="1">
    <location>
        <begin position="34"/>
        <end position="59"/>
    </location>
</feature>
<evidence type="ECO:0000313" key="4">
    <source>
        <dbReference type="Proteomes" id="UP001497522"/>
    </source>
</evidence>
<gene>
    <name evidence="3" type="ORF">CSSPJE1EN2_LOCUS4542</name>
</gene>
<dbReference type="PANTHER" id="PTHR31852">
    <property type="entry name" value="LATE EMBRYOGENESIS ABUNDANT (LEA) HYDROXYPROLINE-RICH GLYCOPROTEIN FAMILY"/>
    <property type="match status" value="1"/>
</dbReference>
<evidence type="ECO:0000256" key="1">
    <source>
        <dbReference type="SAM" id="Phobius"/>
    </source>
</evidence>
<dbReference type="Pfam" id="PF03168">
    <property type="entry name" value="LEA_2"/>
    <property type="match status" value="1"/>
</dbReference>
<dbReference type="SUPFAM" id="SSF117070">
    <property type="entry name" value="LEA14-like"/>
    <property type="match status" value="1"/>
</dbReference>
<protein>
    <recommendedName>
        <fullName evidence="2">Late embryogenesis abundant protein LEA-2 subgroup domain-containing protein</fullName>
    </recommendedName>
</protein>
<sequence length="218" mass="24079">MAPIKVMDMKYAERMADDAQVQASEPIYKRHKCLSCGVICGVLILLVVLILVILALTVFKARDPDIMVNKVTLQNLNVTFDLPTSLMPQVKLQIMLNISVHNPNKATFKYTNSTSVLYYHNLTVGQAPISAGRIGSGGTENKNVLLTVQANRFLQGMSFLNDFVAGVIPVSTVSRISGRVNILNLFKHHAVSTAYCDTTVFVTNATLKDFVCRYKVKL</sequence>
<accession>A0ABP1AG72</accession>
<evidence type="ECO:0000313" key="3">
    <source>
        <dbReference type="EMBL" id="CAK9861547.1"/>
    </source>
</evidence>
<proteinExistence type="predicted"/>
<organism evidence="3 4">
    <name type="scientific">Sphagnum jensenii</name>
    <dbReference type="NCBI Taxonomy" id="128206"/>
    <lineage>
        <taxon>Eukaryota</taxon>
        <taxon>Viridiplantae</taxon>
        <taxon>Streptophyta</taxon>
        <taxon>Embryophyta</taxon>
        <taxon>Bryophyta</taxon>
        <taxon>Sphagnophytina</taxon>
        <taxon>Sphagnopsida</taxon>
        <taxon>Sphagnales</taxon>
        <taxon>Sphagnaceae</taxon>
        <taxon>Sphagnum</taxon>
    </lineage>
</organism>
<reference evidence="3" key="1">
    <citation type="submission" date="2024-03" db="EMBL/GenBank/DDBJ databases">
        <authorList>
            <consortium name="ELIXIR-Norway"/>
            <consortium name="Elixir Norway"/>
        </authorList>
    </citation>
    <scope>NUCLEOTIDE SEQUENCE</scope>
</reference>